<protein>
    <recommendedName>
        <fullName evidence="5">Vacuolar protein sorting-associated protein 54 N-terminal domain-containing protein</fullName>
    </recommendedName>
</protein>
<dbReference type="InterPro" id="IPR019515">
    <property type="entry name" value="VPS54_N"/>
</dbReference>
<dbReference type="EMBL" id="CAJPVJ010034485">
    <property type="protein sequence ID" value="CAG2180928.1"/>
    <property type="molecule type" value="Genomic_DNA"/>
</dbReference>
<organism evidence="6">
    <name type="scientific">Oppiella nova</name>
    <dbReference type="NCBI Taxonomy" id="334625"/>
    <lineage>
        <taxon>Eukaryota</taxon>
        <taxon>Metazoa</taxon>
        <taxon>Ecdysozoa</taxon>
        <taxon>Arthropoda</taxon>
        <taxon>Chelicerata</taxon>
        <taxon>Arachnida</taxon>
        <taxon>Acari</taxon>
        <taxon>Acariformes</taxon>
        <taxon>Sarcoptiformes</taxon>
        <taxon>Oribatida</taxon>
        <taxon>Brachypylina</taxon>
        <taxon>Oppioidea</taxon>
        <taxon>Oppiidae</taxon>
        <taxon>Oppiella</taxon>
    </lineage>
</organism>
<sequence length="347" mass="39470">MDSKKKFSLKSIIQKSSSNHGLSGQASSGDRSQHQNTGQTWDQVLSAWRATDTSLETYAREKSSRQSTADPTTADTETDAAILESIDAKYFRAVGAEPQTEDELAFDGLPAVLSLDWLSERTRRLRRQLSVVSTRVSELILKNECKYESELERVTRLQASLSDAIKVCTTGRRSLDRCRGDFTGRALAIVASHRRREVLRGLLKSVQTIKTLQETDVRLRELLEEDEDYTGAIRLYVECHRVVQSMRHFQCIRELNAKLQDTLDVTEEQIDVALSRMCLSFNRQLYVRLMKAYELLGKTQTAMDQLLMHFASAVHNKAFAIVLGYVELFAETTGADNYHKRQYNELC</sequence>
<dbReference type="GO" id="GO:0042147">
    <property type="term" value="P:retrograde transport, endosome to Golgi"/>
    <property type="evidence" value="ECO:0007669"/>
    <property type="project" value="InterPro"/>
</dbReference>
<dbReference type="PANTHER" id="PTHR13258">
    <property type="entry name" value="SYNDETIN"/>
    <property type="match status" value="1"/>
</dbReference>
<dbReference type="Pfam" id="PF10475">
    <property type="entry name" value="Vps54_N"/>
    <property type="match status" value="1"/>
</dbReference>
<feature type="non-terminal residue" evidence="6">
    <location>
        <position position="1"/>
    </location>
</feature>
<feature type="domain" description="Vacuolar protein sorting-associated protein 54 N-terminal" evidence="5">
    <location>
        <begin position="83"/>
        <end position="347"/>
    </location>
</feature>
<keyword evidence="2" id="KW-0653">Protein transport</keyword>
<dbReference type="Proteomes" id="UP000728032">
    <property type="component" value="Unassembled WGS sequence"/>
</dbReference>
<evidence type="ECO:0000256" key="3">
    <source>
        <dbReference type="ARBA" id="ARBA00023054"/>
    </source>
</evidence>
<keyword evidence="3" id="KW-0175">Coiled coil</keyword>
<evidence type="ECO:0000259" key="5">
    <source>
        <dbReference type="Pfam" id="PF10475"/>
    </source>
</evidence>
<evidence type="ECO:0000256" key="4">
    <source>
        <dbReference type="SAM" id="MobiDB-lite"/>
    </source>
</evidence>
<dbReference type="GO" id="GO:1990745">
    <property type="term" value="C:EARP complex"/>
    <property type="evidence" value="ECO:0007669"/>
    <property type="project" value="InterPro"/>
</dbReference>
<feature type="region of interest" description="Disordered" evidence="4">
    <location>
        <begin position="16"/>
        <end position="43"/>
    </location>
</feature>
<name>A0A7R9MPD6_9ACAR</name>
<accession>A0A7R9MPD6</accession>
<gene>
    <name evidence="6" type="ORF">ONB1V03_LOCUS20349</name>
</gene>
<keyword evidence="7" id="KW-1185">Reference proteome</keyword>
<dbReference type="InterPro" id="IPR040047">
    <property type="entry name" value="VPS50"/>
</dbReference>
<dbReference type="AlphaFoldDB" id="A0A7R9MPD6"/>
<dbReference type="GO" id="GO:0000149">
    <property type="term" value="F:SNARE binding"/>
    <property type="evidence" value="ECO:0007669"/>
    <property type="project" value="TreeGrafter"/>
</dbReference>
<proteinExistence type="predicted"/>
<dbReference type="GO" id="GO:0005829">
    <property type="term" value="C:cytosol"/>
    <property type="evidence" value="ECO:0007669"/>
    <property type="project" value="GOC"/>
</dbReference>
<dbReference type="OrthoDB" id="10263345at2759"/>
<dbReference type="EMBL" id="OC949310">
    <property type="protein sequence ID" value="CAD7663791.1"/>
    <property type="molecule type" value="Genomic_DNA"/>
</dbReference>
<evidence type="ECO:0000313" key="7">
    <source>
        <dbReference type="Proteomes" id="UP000728032"/>
    </source>
</evidence>
<keyword evidence="1" id="KW-0813">Transport</keyword>
<evidence type="ECO:0000256" key="2">
    <source>
        <dbReference type="ARBA" id="ARBA00022927"/>
    </source>
</evidence>
<reference evidence="6" key="1">
    <citation type="submission" date="2020-11" db="EMBL/GenBank/DDBJ databases">
        <authorList>
            <person name="Tran Van P."/>
        </authorList>
    </citation>
    <scope>NUCLEOTIDE SEQUENCE</scope>
</reference>
<dbReference type="GO" id="GO:0032456">
    <property type="term" value="P:endocytic recycling"/>
    <property type="evidence" value="ECO:0007669"/>
    <property type="project" value="InterPro"/>
</dbReference>
<evidence type="ECO:0000256" key="1">
    <source>
        <dbReference type="ARBA" id="ARBA00022448"/>
    </source>
</evidence>
<dbReference type="PANTHER" id="PTHR13258:SF0">
    <property type="entry name" value="SYNDETIN"/>
    <property type="match status" value="1"/>
</dbReference>
<dbReference type="GO" id="GO:0015031">
    <property type="term" value="P:protein transport"/>
    <property type="evidence" value="ECO:0007669"/>
    <property type="project" value="UniProtKB-KW"/>
</dbReference>
<evidence type="ECO:0000313" key="6">
    <source>
        <dbReference type="EMBL" id="CAD7663791.1"/>
    </source>
</evidence>